<keyword evidence="1" id="KW-1133">Transmembrane helix</keyword>
<keyword evidence="1" id="KW-0472">Membrane</keyword>
<dbReference type="EMBL" id="UOES01000442">
    <property type="protein sequence ID" value="VAW28710.1"/>
    <property type="molecule type" value="Genomic_DNA"/>
</dbReference>
<gene>
    <name evidence="2" type="ORF">MNBD_BACTEROID06-168</name>
</gene>
<reference evidence="2" key="1">
    <citation type="submission" date="2018-06" db="EMBL/GenBank/DDBJ databases">
        <authorList>
            <person name="Zhirakovskaya E."/>
        </authorList>
    </citation>
    <scope>NUCLEOTIDE SEQUENCE</scope>
</reference>
<evidence type="ECO:0000256" key="1">
    <source>
        <dbReference type="SAM" id="Phobius"/>
    </source>
</evidence>
<sequence length="179" mass="21144">MKNNNLLYTTFFLIVLTLLVRWWVEAQFAFVERNEEFIANAINSEVSDQEYAMIPVLDSLSLFGHVGITNKEQTPYPFFIYENEKLIIWSDFKFVPEYVDVQGESRYVYIDKPYGKFIVRKWVVNYQKKTFEVFSLITLYRRYPINNLYIQSALNPEIGQKGRIEISSLNSSLNGHIIQ</sequence>
<proteinExistence type="predicted"/>
<feature type="transmembrane region" description="Helical" evidence="1">
    <location>
        <begin position="6"/>
        <end position="24"/>
    </location>
</feature>
<evidence type="ECO:0000313" key="2">
    <source>
        <dbReference type="EMBL" id="VAW28710.1"/>
    </source>
</evidence>
<protein>
    <submittedName>
        <fullName evidence="2">Uncharacterized protein</fullName>
    </submittedName>
</protein>
<name>A0A3B0UI07_9ZZZZ</name>
<accession>A0A3B0UI07</accession>
<dbReference type="AlphaFoldDB" id="A0A3B0UI07"/>
<organism evidence="2">
    <name type="scientific">hydrothermal vent metagenome</name>
    <dbReference type="NCBI Taxonomy" id="652676"/>
    <lineage>
        <taxon>unclassified sequences</taxon>
        <taxon>metagenomes</taxon>
        <taxon>ecological metagenomes</taxon>
    </lineage>
</organism>
<keyword evidence="1" id="KW-0812">Transmembrane</keyword>
<feature type="non-terminal residue" evidence="2">
    <location>
        <position position="179"/>
    </location>
</feature>